<dbReference type="EC" id="2.4.2.3" evidence="1"/>
<dbReference type="PANTHER" id="PTHR43691">
    <property type="entry name" value="URIDINE PHOSPHORYLASE"/>
    <property type="match status" value="1"/>
</dbReference>
<proteinExistence type="predicted"/>
<evidence type="ECO:0000256" key="2">
    <source>
        <dbReference type="ARBA" id="ARBA00021980"/>
    </source>
</evidence>
<protein>
    <recommendedName>
        <fullName evidence="2">Uridine phosphorylase</fullName>
        <ecNumber evidence="1">2.4.2.3</ecNumber>
    </recommendedName>
</protein>
<keyword evidence="8" id="KW-1185">Reference proteome</keyword>
<dbReference type="GO" id="GO:0006152">
    <property type="term" value="P:purine nucleoside catabolic process"/>
    <property type="evidence" value="ECO:0007669"/>
    <property type="project" value="TreeGrafter"/>
</dbReference>
<evidence type="ECO:0000313" key="8">
    <source>
        <dbReference type="Proteomes" id="UP000198940"/>
    </source>
</evidence>
<dbReference type="Proteomes" id="UP000198940">
    <property type="component" value="Unassembled WGS sequence"/>
</dbReference>
<dbReference type="Proteomes" id="UP000184031">
    <property type="component" value="Unassembled WGS sequence"/>
</dbReference>
<dbReference type="RefSeq" id="WP_072881764.1">
    <property type="nucleotide sequence ID" value="NZ_FOKU01000008.1"/>
</dbReference>
<comment type="caution">
    <text evidence="6">The sequence shown here is derived from an EMBL/GenBank/DDBJ whole genome shotgun (WGS) entry which is preliminary data.</text>
</comment>
<dbReference type="SUPFAM" id="SSF53167">
    <property type="entry name" value="Purine and uridine phosphorylases"/>
    <property type="match status" value="1"/>
</dbReference>
<evidence type="ECO:0000313" key="5">
    <source>
        <dbReference type="EMBL" id="SFC29159.1"/>
    </source>
</evidence>
<dbReference type="GO" id="GO:0004850">
    <property type="term" value="F:uridine phosphorylase activity"/>
    <property type="evidence" value="ECO:0007669"/>
    <property type="project" value="UniProtKB-EC"/>
</dbReference>
<dbReference type="GO" id="GO:0005829">
    <property type="term" value="C:cytosol"/>
    <property type="evidence" value="ECO:0007669"/>
    <property type="project" value="TreeGrafter"/>
</dbReference>
<evidence type="ECO:0000259" key="4">
    <source>
        <dbReference type="Pfam" id="PF01048"/>
    </source>
</evidence>
<dbReference type="Gene3D" id="3.40.50.1580">
    <property type="entry name" value="Nucleoside phosphorylase domain"/>
    <property type="match status" value="1"/>
</dbReference>
<evidence type="ECO:0000256" key="1">
    <source>
        <dbReference type="ARBA" id="ARBA00011888"/>
    </source>
</evidence>
<organism evidence="6 7">
    <name type="scientific">Flagellimonas taeanensis</name>
    <dbReference type="NCBI Taxonomy" id="1005926"/>
    <lineage>
        <taxon>Bacteria</taxon>
        <taxon>Pseudomonadati</taxon>
        <taxon>Bacteroidota</taxon>
        <taxon>Flavobacteriia</taxon>
        <taxon>Flavobacteriales</taxon>
        <taxon>Flavobacteriaceae</taxon>
        <taxon>Flagellimonas</taxon>
    </lineage>
</organism>
<gene>
    <name evidence="5" type="ORF">SAMN04487891_108149</name>
    <name evidence="6" type="ORF">SAMN05216293_3219</name>
</gene>
<feature type="domain" description="Nucleoside phosphorylase" evidence="4">
    <location>
        <begin position="31"/>
        <end position="266"/>
    </location>
</feature>
<comment type="catalytic activity">
    <reaction evidence="3">
        <text>uridine + phosphate = alpha-D-ribose 1-phosphate + uracil</text>
        <dbReference type="Rhea" id="RHEA:24388"/>
        <dbReference type="ChEBI" id="CHEBI:16704"/>
        <dbReference type="ChEBI" id="CHEBI:17568"/>
        <dbReference type="ChEBI" id="CHEBI:43474"/>
        <dbReference type="ChEBI" id="CHEBI:57720"/>
        <dbReference type="EC" id="2.4.2.3"/>
    </reaction>
</comment>
<dbReference type="CDD" id="cd00436">
    <property type="entry name" value="UP_TbUP-like"/>
    <property type="match status" value="1"/>
</dbReference>
<evidence type="ECO:0000256" key="3">
    <source>
        <dbReference type="ARBA" id="ARBA00048447"/>
    </source>
</evidence>
<dbReference type="InterPro" id="IPR000845">
    <property type="entry name" value="Nucleoside_phosphorylase_d"/>
</dbReference>
<dbReference type="PANTHER" id="PTHR43691:SF11">
    <property type="entry name" value="FI09636P-RELATED"/>
    <property type="match status" value="1"/>
</dbReference>
<dbReference type="STRING" id="1055723.SAMN05216293_3219"/>
<evidence type="ECO:0000313" key="7">
    <source>
        <dbReference type="Proteomes" id="UP000184031"/>
    </source>
</evidence>
<dbReference type="InterPro" id="IPR035994">
    <property type="entry name" value="Nucleoside_phosphorylase_sf"/>
</dbReference>
<dbReference type="EMBL" id="FRAT01000009">
    <property type="protein sequence ID" value="SHL33185.1"/>
    <property type="molecule type" value="Genomic_DNA"/>
</dbReference>
<dbReference type="EMBL" id="FOKU01000008">
    <property type="protein sequence ID" value="SFC29159.1"/>
    <property type="molecule type" value="Genomic_DNA"/>
</dbReference>
<sequence>MSSLGSSELILNPDGSIYHLNLLPEDIAETIITVGDPERVHEVSKYFDSIEIRKGKREFLTHTGHLSRKRLTVISTGIGTDNIDIVLNELDALANIDFPSRQVKNKKKQLGIIRIGTSGTIRPEIPIDSFLMSTSAIGLDGLLHFYEDSSHRNRAMEKALIKHLDWGGHHIVPYVVDSDAHLRKVFVSPDVYSGITVTNSGFYGPQGRILRLAPKVSDFQDKLASFSFEGQQITNLEMETAGIYGLAKLMGHKAVSLNAILANRATAEFSTDGGKTIDSLIKFALERLVNDPSV</sequence>
<dbReference type="Pfam" id="PF01048">
    <property type="entry name" value="PNP_UDP_1"/>
    <property type="match status" value="1"/>
</dbReference>
<dbReference type="AlphaFoldDB" id="A0A1M6ZS78"/>
<dbReference type="GO" id="GO:0004731">
    <property type="term" value="F:purine-nucleoside phosphorylase activity"/>
    <property type="evidence" value="ECO:0007669"/>
    <property type="project" value="TreeGrafter"/>
</dbReference>
<name>A0A1M6ZS78_9FLAO</name>
<accession>A0A1M6ZS78</accession>
<reference evidence="6 7" key="1">
    <citation type="submission" date="2016-11" db="EMBL/GenBank/DDBJ databases">
        <authorList>
            <person name="Varghese N."/>
            <person name="Submissions S."/>
        </authorList>
    </citation>
    <scope>NUCLEOTIDE SEQUENCE [LARGE SCALE GENOMIC DNA]</scope>
    <source>
        <strain evidence="6 7">CGMCC 1.12174</strain>
        <strain evidence="5 8">DSM 26351</strain>
    </source>
</reference>
<dbReference type="OrthoDB" id="9772602at2"/>
<evidence type="ECO:0000313" key="6">
    <source>
        <dbReference type="EMBL" id="SHL33185.1"/>
    </source>
</evidence>